<dbReference type="Proteomes" id="UP000707731">
    <property type="component" value="Unassembled WGS sequence"/>
</dbReference>
<evidence type="ECO:0000313" key="3">
    <source>
        <dbReference type="EMBL" id="MBF6354966.1"/>
    </source>
</evidence>
<reference evidence="3 4" key="1">
    <citation type="submission" date="2020-10" db="EMBL/GenBank/DDBJ databases">
        <title>Identification of Nocardia species via Next-generation sequencing and recognition of intraspecies genetic diversity.</title>
        <authorList>
            <person name="Li P."/>
            <person name="Li P."/>
            <person name="Lu B."/>
        </authorList>
    </citation>
    <scope>NUCLEOTIDE SEQUENCE [LARGE SCALE GENOMIC DNA]</scope>
    <source>
        <strain evidence="3 4">BJ06-0143</strain>
    </source>
</reference>
<dbReference type="Pfam" id="PF16655">
    <property type="entry name" value="PhoD_N"/>
    <property type="match status" value="1"/>
</dbReference>
<gene>
    <name evidence="3" type="ORF">IU449_10490</name>
</gene>
<evidence type="ECO:0000259" key="2">
    <source>
        <dbReference type="Pfam" id="PF16655"/>
    </source>
</evidence>
<dbReference type="EMBL" id="JADLQN010000001">
    <property type="protein sequence ID" value="MBF6354966.1"/>
    <property type="molecule type" value="Genomic_DNA"/>
</dbReference>
<sequence length="541" mass="59491">MAIPRRQALRLAATGSVAVLVGTSAASSGRFRAPRWSADPFTLGVASGDPAPDSVVLWTRLAPDPLAPDGHGGMMNAPVSVDYEIAHDEHFRSVVRRGTAVATRELAHSVHPEIHGLEPDRWYHYRFRAGSVISPVGRTRTAPARGQAVERLRFAFASCQAWSAGYFTAYEHLAAEDLELVVHLGDYIYEKSWRHNRLDEPAVLTGEATDLTGYRLRYAQGKAEQPLRDAHAAFPWIVTFDDHEVDNNWAADHPGLGFDIYRLPALFRRRRAAAFQAMYEHQPLRRAQLPNGPSMLMHRRFGWGDLAELTMLDTRQYRSAQVCSENTTSDCPEVADPERSILGAPQRDWLLDGLTDSRARWQILGNQVGMSETDIDPGPGLTISTDSWDGYTADRDLVLGTAAESGVGNLVVITGDRHHNQASNLRADYSDPGSPVVAAEFTGTSITTGGNGHDLDGIGRMLLAANPDLQFFNSQRGYVRVDLDHRLWRNDFRVVPYIDRKGAPIHTRATYVVENGVPGVVADSEHAASAPGPAPVRGSER</sequence>
<keyword evidence="4" id="KW-1185">Reference proteome</keyword>
<evidence type="ECO:0000259" key="1">
    <source>
        <dbReference type="Pfam" id="PF09423"/>
    </source>
</evidence>
<name>A0ABS0D912_9NOCA</name>
<dbReference type="InterPro" id="IPR006311">
    <property type="entry name" value="TAT_signal"/>
</dbReference>
<dbReference type="PROSITE" id="PS51318">
    <property type="entry name" value="TAT"/>
    <property type="match status" value="1"/>
</dbReference>
<dbReference type="Gene3D" id="2.60.40.380">
    <property type="entry name" value="Purple acid phosphatase-like, N-terminal"/>
    <property type="match status" value="1"/>
</dbReference>
<dbReference type="Pfam" id="PF09423">
    <property type="entry name" value="PhoD"/>
    <property type="match status" value="1"/>
</dbReference>
<evidence type="ECO:0000313" key="4">
    <source>
        <dbReference type="Proteomes" id="UP000707731"/>
    </source>
</evidence>
<feature type="domain" description="PhoD-like phosphatase metallophosphatase" evidence="1">
    <location>
        <begin position="154"/>
        <end position="492"/>
    </location>
</feature>
<accession>A0ABS0D912</accession>
<feature type="domain" description="Phospholipase D N-terminal" evidence="2">
    <location>
        <begin position="43"/>
        <end position="141"/>
    </location>
</feature>
<dbReference type="PANTHER" id="PTHR43606:SF2">
    <property type="entry name" value="ALKALINE PHOSPHATASE FAMILY PROTEIN (AFU_ORTHOLOGUE AFUA_5G03860)"/>
    <property type="match status" value="1"/>
</dbReference>
<dbReference type="CDD" id="cd07389">
    <property type="entry name" value="MPP_PhoD"/>
    <property type="match status" value="1"/>
</dbReference>
<dbReference type="InterPro" id="IPR032093">
    <property type="entry name" value="PhoD_N"/>
</dbReference>
<dbReference type="InterPro" id="IPR018946">
    <property type="entry name" value="PhoD-like_MPP"/>
</dbReference>
<organism evidence="3 4">
    <name type="scientific">Nocardia higoensis</name>
    <dbReference type="NCBI Taxonomy" id="228599"/>
    <lineage>
        <taxon>Bacteria</taxon>
        <taxon>Bacillati</taxon>
        <taxon>Actinomycetota</taxon>
        <taxon>Actinomycetes</taxon>
        <taxon>Mycobacteriales</taxon>
        <taxon>Nocardiaceae</taxon>
        <taxon>Nocardia</taxon>
    </lineage>
</organism>
<dbReference type="RefSeq" id="WP_195001634.1">
    <property type="nucleotide sequence ID" value="NZ_JADLQN010000001.1"/>
</dbReference>
<proteinExistence type="predicted"/>
<dbReference type="InterPro" id="IPR029052">
    <property type="entry name" value="Metallo-depent_PP-like"/>
</dbReference>
<dbReference type="Gene3D" id="3.60.21.70">
    <property type="entry name" value="PhoD-like phosphatase"/>
    <property type="match status" value="1"/>
</dbReference>
<dbReference type="InterPro" id="IPR038607">
    <property type="entry name" value="PhoD-like_sf"/>
</dbReference>
<dbReference type="InterPro" id="IPR052900">
    <property type="entry name" value="Phospholipid_Metab_Enz"/>
</dbReference>
<comment type="caution">
    <text evidence="3">The sequence shown here is derived from an EMBL/GenBank/DDBJ whole genome shotgun (WGS) entry which is preliminary data.</text>
</comment>
<dbReference type="PANTHER" id="PTHR43606">
    <property type="entry name" value="PHOSPHATASE, PUTATIVE (AFU_ORTHOLOGUE AFUA_6G08710)-RELATED"/>
    <property type="match status" value="1"/>
</dbReference>
<dbReference type="SUPFAM" id="SSF56300">
    <property type="entry name" value="Metallo-dependent phosphatases"/>
    <property type="match status" value="1"/>
</dbReference>
<protein>
    <submittedName>
        <fullName evidence="3">Alkaline phosphatase D family protein</fullName>
    </submittedName>
</protein>